<keyword evidence="4" id="KW-0812">Transmembrane</keyword>
<evidence type="ECO:0000259" key="5">
    <source>
        <dbReference type="Pfam" id="PF13649"/>
    </source>
</evidence>
<keyword evidence="4" id="KW-0472">Membrane</keyword>
<dbReference type="InterPro" id="IPR026170">
    <property type="entry name" value="FAM173A/B"/>
</dbReference>
<dbReference type="Gene3D" id="3.40.50.150">
    <property type="entry name" value="Vaccinia Virus protein VP39"/>
    <property type="match status" value="1"/>
</dbReference>
<organism evidence="6 7">
    <name type="scientific">Noviherbaspirillum denitrificans</name>
    <dbReference type="NCBI Taxonomy" id="1968433"/>
    <lineage>
        <taxon>Bacteria</taxon>
        <taxon>Pseudomonadati</taxon>
        <taxon>Pseudomonadota</taxon>
        <taxon>Betaproteobacteria</taxon>
        <taxon>Burkholderiales</taxon>
        <taxon>Oxalobacteraceae</taxon>
        <taxon>Noviherbaspirillum</taxon>
    </lineage>
</organism>
<evidence type="ECO:0000256" key="2">
    <source>
        <dbReference type="ARBA" id="ARBA00022679"/>
    </source>
</evidence>
<dbReference type="PANTHER" id="PTHR13610">
    <property type="entry name" value="METHYLTRANSFERASE DOMAIN-CONTAINING PROTEIN"/>
    <property type="match status" value="1"/>
</dbReference>
<feature type="transmembrane region" description="Helical" evidence="4">
    <location>
        <begin position="98"/>
        <end position="115"/>
    </location>
</feature>
<feature type="transmembrane region" description="Helical" evidence="4">
    <location>
        <begin position="74"/>
        <end position="92"/>
    </location>
</feature>
<sequence length="266" mass="28715">MFSRRSGAGSSLRPAFFRIPAVLALLGQLLAFGSILLLAAALTSFAGIQISIAHAALVQGCVAAVVAHRMRLAIWWLPIQLCFPLAVVASHAVQLPPALYLGAFLFFLVLFWSTFRTQVPFYPSGPSVWRAVAQLLPEGRALRVADIGSGFGGMAMHLARARPECRVTGIELAPLPWIFSLLLGKASGSSARFVRGDYEAVDFADFDVVFAYLSPAAMPALWLKAQAEMRKGSLLLSYEFAIPGVEPAIAMHPLPDGPMLYGWRMG</sequence>
<keyword evidence="7" id="KW-1185">Reference proteome</keyword>
<feature type="domain" description="Methyltransferase" evidence="5">
    <location>
        <begin position="144"/>
        <end position="214"/>
    </location>
</feature>
<evidence type="ECO:0000256" key="4">
    <source>
        <dbReference type="SAM" id="Phobius"/>
    </source>
</evidence>
<evidence type="ECO:0000256" key="1">
    <source>
        <dbReference type="ARBA" id="ARBA00022603"/>
    </source>
</evidence>
<dbReference type="EMBL" id="LSTO01000001">
    <property type="protein sequence ID" value="OWW22481.1"/>
    <property type="molecule type" value="Genomic_DNA"/>
</dbReference>
<accession>A0A254TIM3</accession>
<dbReference type="SUPFAM" id="SSF53335">
    <property type="entry name" value="S-adenosyl-L-methionine-dependent methyltransferases"/>
    <property type="match status" value="1"/>
</dbReference>
<evidence type="ECO:0000313" key="7">
    <source>
        <dbReference type="Proteomes" id="UP000197535"/>
    </source>
</evidence>
<dbReference type="PANTHER" id="PTHR13610:SF11">
    <property type="entry name" value="METHYLTRANSFERASE DOMAIN-CONTAINING PROTEIN"/>
    <property type="match status" value="1"/>
</dbReference>
<dbReference type="InterPro" id="IPR029063">
    <property type="entry name" value="SAM-dependent_MTases_sf"/>
</dbReference>
<name>A0A254TIM3_9BURK</name>
<keyword evidence="1 6" id="KW-0489">Methyltransferase</keyword>
<evidence type="ECO:0000256" key="3">
    <source>
        <dbReference type="ARBA" id="ARBA00022691"/>
    </source>
</evidence>
<dbReference type="Pfam" id="PF13649">
    <property type="entry name" value="Methyltransf_25"/>
    <property type="match status" value="1"/>
</dbReference>
<feature type="transmembrane region" description="Helical" evidence="4">
    <location>
        <begin position="21"/>
        <end position="42"/>
    </location>
</feature>
<comment type="caution">
    <text evidence="6">The sequence shown here is derived from an EMBL/GenBank/DDBJ whole genome shotgun (WGS) entry which is preliminary data.</text>
</comment>
<dbReference type="CDD" id="cd02440">
    <property type="entry name" value="AdoMet_MTases"/>
    <property type="match status" value="1"/>
</dbReference>
<feature type="transmembrane region" description="Helical" evidence="4">
    <location>
        <begin position="48"/>
        <end position="67"/>
    </location>
</feature>
<keyword evidence="3" id="KW-0949">S-adenosyl-L-methionine</keyword>
<dbReference type="Proteomes" id="UP000197535">
    <property type="component" value="Unassembled WGS sequence"/>
</dbReference>
<dbReference type="InterPro" id="IPR041698">
    <property type="entry name" value="Methyltransf_25"/>
</dbReference>
<dbReference type="RefSeq" id="WP_088709300.1">
    <property type="nucleotide sequence ID" value="NZ_LSTO01000001.1"/>
</dbReference>
<keyword evidence="2" id="KW-0808">Transferase</keyword>
<dbReference type="AlphaFoldDB" id="A0A254TIM3"/>
<reference evidence="6 7" key="1">
    <citation type="submission" date="2016-02" db="EMBL/GenBank/DDBJ databases">
        <authorList>
            <person name="Wen L."/>
            <person name="He K."/>
            <person name="Yang H."/>
        </authorList>
    </citation>
    <scope>NUCLEOTIDE SEQUENCE [LARGE SCALE GENOMIC DNA]</scope>
    <source>
        <strain evidence="6 7">TSA40</strain>
    </source>
</reference>
<keyword evidence="4" id="KW-1133">Transmembrane helix</keyword>
<evidence type="ECO:0000313" key="6">
    <source>
        <dbReference type="EMBL" id="OWW22481.1"/>
    </source>
</evidence>
<dbReference type="OrthoDB" id="5611641at2"/>
<protein>
    <submittedName>
        <fullName evidence="6">Methylase</fullName>
    </submittedName>
</protein>
<dbReference type="GO" id="GO:0016279">
    <property type="term" value="F:protein-lysine N-methyltransferase activity"/>
    <property type="evidence" value="ECO:0007669"/>
    <property type="project" value="InterPro"/>
</dbReference>
<gene>
    <name evidence="6" type="ORF">AYR66_26265</name>
</gene>
<proteinExistence type="predicted"/>
<dbReference type="GO" id="GO:0032259">
    <property type="term" value="P:methylation"/>
    <property type="evidence" value="ECO:0007669"/>
    <property type="project" value="UniProtKB-KW"/>
</dbReference>